<reference evidence="2 4" key="1">
    <citation type="submission" date="2015-10" db="EMBL/GenBank/DDBJ databases">
        <title>The cercosporin biosynthetic gene cluster was horizontally transferred to several fungal lineages and shown to be expanded in Cercospora beticola based on microsynteny with recipient genomes.</title>
        <authorList>
            <person name="De Jonge R."/>
            <person name="Ebert M.K."/>
            <person name="Suttle J.C."/>
            <person name="Jurick Ii W.M."/>
            <person name="Secor G.A."/>
            <person name="Thomma B.P."/>
            <person name="Van De Peer Y."/>
            <person name="Bolton M.D."/>
        </authorList>
    </citation>
    <scope>NUCLEOTIDE SEQUENCE [LARGE SCALE GENOMIC DNA]</scope>
    <source>
        <strain evidence="2 4">09-40</strain>
    </source>
</reference>
<name>A0A2G5HHW9_CERBT</name>
<accession>A0A2G5HHW9</accession>
<proteinExistence type="predicted"/>
<feature type="compositionally biased region" description="Low complexity" evidence="1">
    <location>
        <begin position="164"/>
        <end position="180"/>
    </location>
</feature>
<feature type="region of interest" description="Disordered" evidence="1">
    <location>
        <begin position="219"/>
        <end position="285"/>
    </location>
</feature>
<dbReference type="OrthoDB" id="3647874at2759"/>
<protein>
    <submittedName>
        <fullName evidence="2">Uncharacterized protein</fullName>
    </submittedName>
</protein>
<evidence type="ECO:0000313" key="3">
    <source>
        <dbReference type="EMBL" id="WPB06362.1"/>
    </source>
</evidence>
<feature type="compositionally biased region" description="Polar residues" evidence="1">
    <location>
        <begin position="229"/>
        <end position="238"/>
    </location>
</feature>
<dbReference type="Proteomes" id="UP000230605">
    <property type="component" value="Chromosome 7"/>
</dbReference>
<feature type="region of interest" description="Disordered" evidence="1">
    <location>
        <begin position="1"/>
        <end position="55"/>
    </location>
</feature>
<evidence type="ECO:0000313" key="4">
    <source>
        <dbReference type="Proteomes" id="UP000230605"/>
    </source>
</evidence>
<reference evidence="3 5" key="2">
    <citation type="submission" date="2023-09" db="EMBL/GenBank/DDBJ databases">
        <title>Complete-Gapless Cercospora beticola genome.</title>
        <authorList>
            <person name="Wyatt N.A."/>
            <person name="Spanner R.E."/>
            <person name="Bolton M.D."/>
        </authorList>
    </citation>
    <scope>NUCLEOTIDE SEQUENCE [LARGE SCALE GENOMIC DNA]</scope>
    <source>
        <strain evidence="3">Cb09-40</strain>
    </source>
</reference>
<dbReference type="EMBL" id="LKMD01000106">
    <property type="protein sequence ID" value="PIA92157.1"/>
    <property type="molecule type" value="Genomic_DNA"/>
</dbReference>
<dbReference type="AlphaFoldDB" id="A0A2G5HHW9"/>
<sequence length="285" mass="31656">MPARKSFLEAPDALEPLETSRREDTSYSQRRINKTSTIRSHRIASSSSSTPGTSRTVTKITFTQVGSRPTFDRDAHLNHVLKAQPSMTFSNDAKSTGMLTLLGQHFPELLSDGAFKRELERGKSREPHGSLRFRKSSGLRQMAQDTRIDKGRSNGRRHQEYYASSWRSSSSSRSKDPGSSVISLKRTSPAGIDRVEASVRSTILRPNYEELETEYPKIRLETAKDEPSFGSQGTSPLASSEGAETDLTSPSGDYGMIEQNSKRLRPTVDVPYQSYVEDDADEEGG</sequence>
<keyword evidence="5" id="KW-1185">Reference proteome</keyword>
<evidence type="ECO:0000256" key="1">
    <source>
        <dbReference type="SAM" id="MobiDB-lite"/>
    </source>
</evidence>
<feature type="compositionally biased region" description="Basic and acidic residues" evidence="1">
    <location>
        <begin position="120"/>
        <end position="129"/>
    </location>
</feature>
<dbReference type="EMBL" id="CP134190">
    <property type="protein sequence ID" value="WPB06362.1"/>
    <property type="molecule type" value="Genomic_DNA"/>
</dbReference>
<evidence type="ECO:0000313" key="5">
    <source>
        <dbReference type="Proteomes" id="UP001302367"/>
    </source>
</evidence>
<dbReference type="Proteomes" id="UP001302367">
    <property type="component" value="Chromosome 7"/>
</dbReference>
<gene>
    <name evidence="2" type="ORF">CB0940_09323</name>
    <name evidence="3" type="ORF">RHO25_011019</name>
</gene>
<feature type="compositionally biased region" description="Low complexity" evidence="1">
    <location>
        <begin position="35"/>
        <end position="55"/>
    </location>
</feature>
<feature type="region of interest" description="Disordered" evidence="1">
    <location>
        <begin position="120"/>
        <end position="185"/>
    </location>
</feature>
<evidence type="ECO:0000313" key="2">
    <source>
        <dbReference type="EMBL" id="PIA92157.1"/>
    </source>
</evidence>
<feature type="compositionally biased region" description="Acidic residues" evidence="1">
    <location>
        <begin position="276"/>
        <end position="285"/>
    </location>
</feature>
<feature type="compositionally biased region" description="Basic and acidic residues" evidence="1">
    <location>
        <begin position="146"/>
        <end position="160"/>
    </location>
</feature>
<organism evidence="2 4">
    <name type="scientific">Cercospora beticola</name>
    <name type="common">Sugarbeet leaf spot fungus</name>
    <dbReference type="NCBI Taxonomy" id="122368"/>
    <lineage>
        <taxon>Eukaryota</taxon>
        <taxon>Fungi</taxon>
        <taxon>Dikarya</taxon>
        <taxon>Ascomycota</taxon>
        <taxon>Pezizomycotina</taxon>
        <taxon>Dothideomycetes</taxon>
        <taxon>Dothideomycetidae</taxon>
        <taxon>Mycosphaerellales</taxon>
        <taxon>Mycosphaerellaceae</taxon>
        <taxon>Cercospora</taxon>
    </lineage>
</organism>